<dbReference type="FunFam" id="3.30.428.10:FF:000002">
    <property type="entry name" value="Galactose-1-phosphate uridylyltransferase"/>
    <property type="match status" value="1"/>
</dbReference>
<dbReference type="PANTHER" id="PTHR11943:SF1">
    <property type="entry name" value="GALACTOSE-1-PHOSPHATE URIDYLYLTRANSFERASE"/>
    <property type="match status" value="1"/>
</dbReference>
<evidence type="ECO:0000256" key="12">
    <source>
        <dbReference type="RuleBase" id="RU000506"/>
    </source>
</evidence>
<organism evidence="16 17">
    <name type="scientific">Brachionus calyciflorus</name>
    <dbReference type="NCBI Taxonomy" id="104777"/>
    <lineage>
        <taxon>Eukaryota</taxon>
        <taxon>Metazoa</taxon>
        <taxon>Spiralia</taxon>
        <taxon>Gnathifera</taxon>
        <taxon>Rotifera</taxon>
        <taxon>Eurotatoria</taxon>
        <taxon>Monogononta</taxon>
        <taxon>Pseudotrocha</taxon>
        <taxon>Ploima</taxon>
        <taxon>Brachionidae</taxon>
        <taxon>Brachionus</taxon>
    </lineage>
</organism>
<evidence type="ECO:0000313" key="16">
    <source>
        <dbReference type="EMBL" id="CAF0821782.1"/>
    </source>
</evidence>
<protein>
    <recommendedName>
        <fullName evidence="12">Galactose-1-phosphate uridylyltransferase</fullName>
        <ecNumber evidence="12">2.7.7.12</ecNumber>
    </recommendedName>
</protein>
<dbReference type="EMBL" id="CAJNOC010000961">
    <property type="protein sequence ID" value="CAF0821782.1"/>
    <property type="molecule type" value="Genomic_DNA"/>
</dbReference>
<feature type="active site" description="Tele-UMP-histidine intermediate" evidence="11">
    <location>
        <position position="174"/>
    </location>
</feature>
<comment type="pathway">
    <text evidence="3 12">Carbohydrate metabolism; galactose metabolism.</text>
</comment>
<dbReference type="NCBIfam" id="TIGR00209">
    <property type="entry name" value="galT_1"/>
    <property type="match status" value="1"/>
</dbReference>
<evidence type="ECO:0000256" key="5">
    <source>
        <dbReference type="ARBA" id="ARBA00022679"/>
    </source>
</evidence>
<evidence type="ECO:0000313" key="17">
    <source>
        <dbReference type="Proteomes" id="UP000663879"/>
    </source>
</evidence>
<dbReference type="InterPro" id="IPR005849">
    <property type="entry name" value="GalP_Utransf_N"/>
</dbReference>
<feature type="domain" description="Galactose-1-phosphate uridyl transferase C-terminal" evidence="15">
    <location>
        <begin position="193"/>
        <end position="356"/>
    </location>
</feature>
<evidence type="ECO:0000256" key="3">
    <source>
        <dbReference type="ARBA" id="ARBA00004947"/>
    </source>
</evidence>
<dbReference type="GO" id="GO:0008108">
    <property type="term" value="F:UDP-glucose:hexose-1-phosphate uridylyltransferase activity"/>
    <property type="evidence" value="ECO:0007669"/>
    <property type="project" value="UniProtKB-EC"/>
</dbReference>
<dbReference type="PROSITE" id="PS00117">
    <property type="entry name" value="GAL_P_UDP_TRANSF_I"/>
    <property type="match status" value="1"/>
</dbReference>
<keyword evidence="8" id="KW-0862">Zinc</keyword>
<keyword evidence="5 12" id="KW-0808">Transferase</keyword>
<reference evidence="16" key="1">
    <citation type="submission" date="2021-02" db="EMBL/GenBank/DDBJ databases">
        <authorList>
            <person name="Nowell W R."/>
        </authorList>
    </citation>
    <scope>NUCLEOTIDE SEQUENCE</scope>
    <source>
        <strain evidence="16">Ploen Becks lab</strain>
    </source>
</reference>
<gene>
    <name evidence="16" type="ORF">OXX778_LOCUS7505</name>
</gene>
<evidence type="ECO:0000256" key="1">
    <source>
        <dbReference type="ARBA" id="ARBA00001107"/>
    </source>
</evidence>
<proteinExistence type="inferred from homology"/>
<evidence type="ECO:0000256" key="11">
    <source>
        <dbReference type="PIRSR" id="PIRSR000808-1"/>
    </source>
</evidence>
<evidence type="ECO:0000256" key="9">
    <source>
        <dbReference type="ARBA" id="ARBA00023144"/>
    </source>
</evidence>
<dbReference type="InterPro" id="IPR019779">
    <property type="entry name" value="GalP_UDPtransf1_His-AS"/>
</dbReference>
<dbReference type="Pfam" id="PF01087">
    <property type="entry name" value="GalP_UDP_transf"/>
    <property type="match status" value="1"/>
</dbReference>
<dbReference type="EC" id="2.7.7.12" evidence="12"/>
<dbReference type="AlphaFoldDB" id="A0A813UD80"/>
<feature type="region of interest" description="Disordered" evidence="13">
    <location>
        <begin position="35"/>
        <end position="64"/>
    </location>
</feature>
<comment type="catalytic activity">
    <reaction evidence="1 12">
        <text>alpha-D-galactose 1-phosphate + UDP-alpha-D-glucose = alpha-D-glucose 1-phosphate + UDP-alpha-D-galactose</text>
        <dbReference type="Rhea" id="RHEA:13989"/>
        <dbReference type="ChEBI" id="CHEBI:58336"/>
        <dbReference type="ChEBI" id="CHEBI:58601"/>
        <dbReference type="ChEBI" id="CHEBI:58885"/>
        <dbReference type="ChEBI" id="CHEBI:66914"/>
        <dbReference type="EC" id="2.7.7.12"/>
    </reaction>
</comment>
<dbReference type="PIRSF" id="PIRSF000808">
    <property type="entry name" value="GalT"/>
    <property type="match status" value="1"/>
</dbReference>
<evidence type="ECO:0000259" key="14">
    <source>
        <dbReference type="Pfam" id="PF01087"/>
    </source>
</evidence>
<name>A0A813UD80_9BILA</name>
<dbReference type="SUPFAM" id="SSF54197">
    <property type="entry name" value="HIT-like"/>
    <property type="match status" value="2"/>
</dbReference>
<dbReference type="GO" id="GO:0033499">
    <property type="term" value="P:galactose catabolic process via UDP-galactose, Leloir pathway"/>
    <property type="evidence" value="ECO:0007669"/>
    <property type="project" value="TreeGrafter"/>
</dbReference>
<evidence type="ECO:0000256" key="7">
    <source>
        <dbReference type="ARBA" id="ARBA00022723"/>
    </source>
</evidence>
<dbReference type="Pfam" id="PF02744">
    <property type="entry name" value="GalP_UDP_tr_C"/>
    <property type="match status" value="1"/>
</dbReference>
<dbReference type="OrthoDB" id="418412at2759"/>
<keyword evidence="10 12" id="KW-0119">Carbohydrate metabolism</keyword>
<dbReference type="FunFam" id="3.30.428.10:FF:000001">
    <property type="entry name" value="Galactose-1-phosphate uridylyltransferase"/>
    <property type="match status" value="1"/>
</dbReference>
<accession>A0A813UD80</accession>
<dbReference type="UniPathway" id="UPA00214"/>
<dbReference type="NCBIfam" id="NF008724">
    <property type="entry name" value="PRK11720.1"/>
    <property type="match status" value="1"/>
</dbReference>
<keyword evidence="17" id="KW-1185">Reference proteome</keyword>
<keyword evidence="6 12" id="KW-0548">Nucleotidyltransferase</keyword>
<evidence type="ECO:0000256" key="10">
    <source>
        <dbReference type="ARBA" id="ARBA00023277"/>
    </source>
</evidence>
<evidence type="ECO:0000256" key="4">
    <source>
        <dbReference type="ARBA" id="ARBA00010951"/>
    </source>
</evidence>
<dbReference type="GO" id="GO:0008270">
    <property type="term" value="F:zinc ion binding"/>
    <property type="evidence" value="ECO:0007669"/>
    <property type="project" value="InterPro"/>
</dbReference>
<dbReference type="InterPro" id="IPR001937">
    <property type="entry name" value="GalP_UDPtransf1"/>
</dbReference>
<dbReference type="InterPro" id="IPR005850">
    <property type="entry name" value="GalP_Utransf_C"/>
</dbReference>
<keyword evidence="9 12" id="KW-0299">Galactose metabolism</keyword>
<comment type="similarity">
    <text evidence="4 12">Belongs to the galactose-1-phosphate uridylyltransferase type 1 family.</text>
</comment>
<sequence>MSTSLDLDEFPHTRYNPLKDEWVLVSPHRMKRPWKGQVEASKNPNSLRFDPTNPLCPNVTRPNGQTNPDYKETFVFDNDFPALFEYSEPTEEPKSSNDPIGDDLFKVQAAKGSCKVMCFHPYSDLTLSTMKQNDIVNVIKKWIEMYKDLSTKYNWVQIFENKGEIMGCSNPHPHCQVWASNFIPNEINREGKNQFEFYKKHGKVMLVEYLNRELASKERIVVQNDSWVVLVPYWAVWPYETILLPKRHVTRIDLLNEKEIELLAEIMKKLLIKYDNLFKCTFPYTMGFHFAPCGKYLDEPQEHWQFYASYLPPLLRSASVKKFMVGYELLAQPQRDLTPEKAAAQLRELSDSVHYLIQSDTSDY</sequence>
<keyword evidence="7 12" id="KW-0479">Metal-binding</keyword>
<evidence type="ECO:0000256" key="8">
    <source>
        <dbReference type="ARBA" id="ARBA00022833"/>
    </source>
</evidence>
<comment type="cofactor">
    <cofactor evidence="2">
        <name>Zn(2+)</name>
        <dbReference type="ChEBI" id="CHEBI:29105"/>
    </cofactor>
</comment>
<dbReference type="InterPro" id="IPR036265">
    <property type="entry name" value="HIT-like_sf"/>
</dbReference>
<feature type="domain" description="Galactose-1-phosphate uridyl transferase N-terminal" evidence="14">
    <location>
        <begin position="8"/>
        <end position="184"/>
    </location>
</feature>
<dbReference type="GO" id="GO:0005737">
    <property type="term" value="C:cytoplasm"/>
    <property type="evidence" value="ECO:0007669"/>
    <property type="project" value="TreeGrafter"/>
</dbReference>
<comment type="caution">
    <text evidence="16">The sequence shown here is derived from an EMBL/GenBank/DDBJ whole genome shotgun (WGS) entry which is preliminary data.</text>
</comment>
<dbReference type="CDD" id="cd00608">
    <property type="entry name" value="GalT"/>
    <property type="match status" value="1"/>
</dbReference>
<dbReference type="Gene3D" id="3.30.428.10">
    <property type="entry name" value="HIT-like"/>
    <property type="match status" value="2"/>
</dbReference>
<evidence type="ECO:0000259" key="15">
    <source>
        <dbReference type="Pfam" id="PF02744"/>
    </source>
</evidence>
<dbReference type="Proteomes" id="UP000663879">
    <property type="component" value="Unassembled WGS sequence"/>
</dbReference>
<evidence type="ECO:0000256" key="2">
    <source>
        <dbReference type="ARBA" id="ARBA00001947"/>
    </source>
</evidence>
<evidence type="ECO:0000256" key="6">
    <source>
        <dbReference type="ARBA" id="ARBA00022695"/>
    </source>
</evidence>
<dbReference type="PANTHER" id="PTHR11943">
    <property type="entry name" value="GALACTOSE-1-PHOSPHATE URIDYLYLTRANSFERASE"/>
    <property type="match status" value="1"/>
</dbReference>
<evidence type="ECO:0000256" key="13">
    <source>
        <dbReference type="SAM" id="MobiDB-lite"/>
    </source>
</evidence>